<sequence length="383" mass="43568">MVPTIAQLVAADEYLSHQTANTFDTVATEDLSWTEKVWFTLARKDGTLQASFGLGKYTNRNLIDGFAGVQIGTQQRTVRASRVLRPCLDLVVGPLRYEIIEPMRQLRLSLAPNAAQPISYDLVWTAHAPAFFEDRDLGYAAHRNSSNVVRYHQAGTVSGWIEVDGERHHVDPEEWFGFRDHSWGVREHVGSDPADLPPAVTSKIAADYQFNWFVSCLSRPDGSRYELAYYFREFREPRGLDWFTAYINEENGRQIPILQIHPELTYRKSDHAVMGGRIYALMRGEGRRTVERVFEVEALDSEMGFRLNPGMYGAWKGQIHGSYMGEDFLDGECIDNVNDPARFAASRRWEIRDRPLRIREGDAVGFANIESIVIGDWPAATFV</sequence>
<dbReference type="PATRIC" id="fig|1114963.3.peg.4185"/>
<reference evidence="1 2" key="1">
    <citation type="journal article" date="2015" name="G3 (Bethesda)">
        <title>Insights into Ongoing Evolution of the Hexachlorocyclohexane Catabolic Pathway from Comparative Genomics of Ten Sphingomonadaceae Strains.</title>
        <authorList>
            <person name="Pearce S.L."/>
            <person name="Oakeshott J.G."/>
            <person name="Pandey G."/>
        </authorList>
    </citation>
    <scope>NUCLEOTIDE SEQUENCE [LARGE SCALE GENOMIC DNA]</scope>
    <source>
        <strain evidence="1 2">LL02</strain>
    </source>
</reference>
<gene>
    <name evidence="1" type="ORF">V474_02815</name>
</gene>
<evidence type="ECO:0000313" key="2">
    <source>
        <dbReference type="Proteomes" id="UP000052268"/>
    </source>
</evidence>
<dbReference type="SUPFAM" id="SSF159245">
    <property type="entry name" value="AttH-like"/>
    <property type="match status" value="1"/>
</dbReference>
<protein>
    <submittedName>
        <fullName evidence="1">Uncharacterized protein</fullName>
    </submittedName>
</protein>
<name>A0A0J7XLP6_9SPHN</name>
<dbReference type="Proteomes" id="UP000052268">
    <property type="component" value="Unassembled WGS sequence"/>
</dbReference>
<keyword evidence="2" id="KW-1185">Reference proteome</keyword>
<dbReference type="AlphaFoldDB" id="A0A0J7XLP6"/>
<accession>A0A0J7XLP6</accession>
<dbReference type="EMBL" id="JACU01000010">
    <property type="protein sequence ID" value="KMS51998.1"/>
    <property type="molecule type" value="Genomic_DNA"/>
</dbReference>
<dbReference type="OrthoDB" id="333076at2"/>
<comment type="caution">
    <text evidence="1">The sequence shown here is derived from an EMBL/GenBank/DDBJ whole genome shotgun (WGS) entry which is preliminary data.</text>
</comment>
<evidence type="ECO:0000313" key="1">
    <source>
        <dbReference type="EMBL" id="KMS51998.1"/>
    </source>
</evidence>
<proteinExistence type="predicted"/>
<dbReference type="RefSeq" id="WP_059153152.1">
    <property type="nucleotide sequence ID" value="NZ_KQ130457.1"/>
</dbReference>
<organism evidence="1 2">
    <name type="scientific">Novosphingobium barchaimii LL02</name>
    <dbReference type="NCBI Taxonomy" id="1114963"/>
    <lineage>
        <taxon>Bacteria</taxon>
        <taxon>Pseudomonadati</taxon>
        <taxon>Pseudomonadota</taxon>
        <taxon>Alphaproteobacteria</taxon>
        <taxon>Sphingomonadales</taxon>
        <taxon>Sphingomonadaceae</taxon>
        <taxon>Novosphingobium</taxon>
    </lineage>
</organism>